<keyword evidence="1" id="KW-0413">Isomerase</keyword>
<protein>
    <recommendedName>
        <fullName evidence="1">peptidylprolyl isomerase</fullName>
        <ecNumber evidence="1">5.2.1.8</ecNumber>
    </recommendedName>
</protein>
<gene>
    <name evidence="4" type="ORF">FJAP1339_LOCUS7026</name>
</gene>
<evidence type="ECO:0000313" key="4">
    <source>
        <dbReference type="EMBL" id="CAD9865475.1"/>
    </source>
</evidence>
<proteinExistence type="predicted"/>
<evidence type="ECO:0000256" key="1">
    <source>
        <dbReference type="PROSITE-ProRule" id="PRU00277"/>
    </source>
</evidence>
<feature type="signal peptide" evidence="2">
    <location>
        <begin position="1"/>
        <end position="19"/>
    </location>
</feature>
<dbReference type="Pfam" id="PF00254">
    <property type="entry name" value="FKBP_C"/>
    <property type="match status" value="1"/>
</dbReference>
<evidence type="ECO:0000259" key="3">
    <source>
        <dbReference type="PROSITE" id="PS50059"/>
    </source>
</evidence>
<feature type="domain" description="PPIase FKBP-type" evidence="3">
    <location>
        <begin position="139"/>
        <end position="234"/>
    </location>
</feature>
<dbReference type="InterPro" id="IPR044180">
    <property type="entry name" value="FKBP18-like"/>
</dbReference>
<reference evidence="4" key="1">
    <citation type="submission" date="2021-01" db="EMBL/GenBank/DDBJ databases">
        <authorList>
            <person name="Corre E."/>
            <person name="Pelletier E."/>
            <person name="Niang G."/>
            <person name="Scheremetjew M."/>
            <person name="Finn R."/>
            <person name="Kale V."/>
            <person name="Holt S."/>
            <person name="Cochrane G."/>
            <person name="Meng A."/>
            <person name="Brown T."/>
            <person name="Cohen L."/>
        </authorList>
    </citation>
    <scope>NUCLEOTIDE SEQUENCE</scope>
    <source>
        <strain evidence="4">CCMP1661</strain>
    </source>
</reference>
<keyword evidence="2" id="KW-0732">Signal</keyword>
<dbReference type="GO" id="GO:0003755">
    <property type="term" value="F:peptidyl-prolyl cis-trans isomerase activity"/>
    <property type="evidence" value="ECO:0007669"/>
    <property type="project" value="UniProtKB-KW"/>
</dbReference>
<dbReference type="PROSITE" id="PS50059">
    <property type="entry name" value="FKBP_PPIASE"/>
    <property type="match status" value="1"/>
</dbReference>
<feature type="chain" id="PRO_5031512846" description="peptidylprolyl isomerase" evidence="2">
    <location>
        <begin position="20"/>
        <end position="251"/>
    </location>
</feature>
<dbReference type="GO" id="GO:0009543">
    <property type="term" value="C:chloroplast thylakoid lumen"/>
    <property type="evidence" value="ECO:0007669"/>
    <property type="project" value="TreeGrafter"/>
</dbReference>
<dbReference type="EC" id="5.2.1.8" evidence="1"/>
<name>A0A7S2V053_9STRA</name>
<dbReference type="Gene3D" id="3.10.50.40">
    <property type="match status" value="1"/>
</dbReference>
<evidence type="ECO:0000256" key="2">
    <source>
        <dbReference type="SAM" id="SignalP"/>
    </source>
</evidence>
<accession>A0A7S2V053</accession>
<dbReference type="PANTHER" id="PTHR47862:SF1">
    <property type="entry name" value="PEPTIDYL-PROLYL CIS-TRANS ISOMERASE FKBP18, CHLOROPLASTIC"/>
    <property type="match status" value="1"/>
</dbReference>
<keyword evidence="1" id="KW-0697">Rotamase</keyword>
<dbReference type="AlphaFoldDB" id="A0A7S2V053"/>
<dbReference type="SUPFAM" id="SSF54534">
    <property type="entry name" value="FKBP-like"/>
    <property type="match status" value="1"/>
</dbReference>
<dbReference type="PANTHER" id="PTHR47862">
    <property type="entry name" value="PEPTIDYL-PROLYL CIS-TRANS ISOMERASE FKBP18, CHLOROPLASTIC"/>
    <property type="match status" value="1"/>
</dbReference>
<dbReference type="InterPro" id="IPR046357">
    <property type="entry name" value="PPIase_dom_sf"/>
</dbReference>
<sequence>MFKRASLFFISLFIDYAACFQSISVENYNLHHASLKLRQARPISGLLDSNEGMPIDAHPSTDVSNSHASQTKQAGIFERRHFLSLATRGLAASVVLGMIPNPGEAKPMRVKDAPRVDIGEKGAQFQDMTIGDGPEPKAGDRVVVHFSLFCKGIEIESTRDSQGLAARPYGFDFLVDGGAPRLPGIVPSALQGMRVGGRRKIYLPADEAFGEKGYPPLIPPNTPVTYDISLWSVKPAGTNPNVTKFGQSFIP</sequence>
<comment type="catalytic activity">
    <reaction evidence="1">
        <text>[protein]-peptidylproline (omega=180) = [protein]-peptidylproline (omega=0)</text>
        <dbReference type="Rhea" id="RHEA:16237"/>
        <dbReference type="Rhea" id="RHEA-COMP:10747"/>
        <dbReference type="Rhea" id="RHEA-COMP:10748"/>
        <dbReference type="ChEBI" id="CHEBI:83833"/>
        <dbReference type="ChEBI" id="CHEBI:83834"/>
        <dbReference type="EC" id="5.2.1.8"/>
    </reaction>
</comment>
<organism evidence="4">
    <name type="scientific">Fibrocapsa japonica</name>
    <dbReference type="NCBI Taxonomy" id="94617"/>
    <lineage>
        <taxon>Eukaryota</taxon>
        <taxon>Sar</taxon>
        <taxon>Stramenopiles</taxon>
        <taxon>Ochrophyta</taxon>
        <taxon>Raphidophyceae</taxon>
        <taxon>Chattonellales</taxon>
        <taxon>Chattonellaceae</taxon>
        <taxon>Fibrocapsa</taxon>
    </lineage>
</organism>
<dbReference type="EMBL" id="HBHR01014194">
    <property type="protein sequence ID" value="CAD9865475.1"/>
    <property type="molecule type" value="Transcribed_RNA"/>
</dbReference>
<dbReference type="InterPro" id="IPR001179">
    <property type="entry name" value="PPIase_FKBP_dom"/>
</dbReference>